<keyword evidence="1" id="KW-0808">Transferase</keyword>
<dbReference type="GO" id="GO:0016779">
    <property type="term" value="F:nucleotidyltransferase activity"/>
    <property type="evidence" value="ECO:0007669"/>
    <property type="project" value="UniProtKB-KW"/>
</dbReference>
<evidence type="ECO:0000259" key="3">
    <source>
        <dbReference type="Pfam" id="PF01467"/>
    </source>
</evidence>
<dbReference type="PANTHER" id="PTHR43793:SF2">
    <property type="entry name" value="BIFUNCTIONAL PROTEIN HLDE"/>
    <property type="match status" value="1"/>
</dbReference>
<evidence type="ECO:0000256" key="2">
    <source>
        <dbReference type="ARBA" id="ARBA00022695"/>
    </source>
</evidence>
<comment type="caution">
    <text evidence="4">The sequence shown here is derived from an EMBL/GenBank/DDBJ whole genome shotgun (WGS) entry which is preliminary data.</text>
</comment>
<dbReference type="Gene3D" id="3.40.50.620">
    <property type="entry name" value="HUPs"/>
    <property type="match status" value="1"/>
</dbReference>
<dbReference type="EMBL" id="JACPSX010000294">
    <property type="protein sequence ID" value="MBI3016370.1"/>
    <property type="molecule type" value="Genomic_DNA"/>
</dbReference>
<feature type="domain" description="Cytidyltransferase-like" evidence="3">
    <location>
        <begin position="32"/>
        <end position="131"/>
    </location>
</feature>
<reference evidence="4" key="1">
    <citation type="submission" date="2020-07" db="EMBL/GenBank/DDBJ databases">
        <title>Huge and variable diversity of episymbiotic CPR bacteria and DPANN archaea in groundwater ecosystems.</title>
        <authorList>
            <person name="He C.Y."/>
            <person name="Keren R."/>
            <person name="Whittaker M."/>
            <person name="Farag I.F."/>
            <person name="Doudna J."/>
            <person name="Cate J.H.D."/>
            <person name="Banfield J.F."/>
        </authorList>
    </citation>
    <scope>NUCLEOTIDE SEQUENCE</scope>
    <source>
        <strain evidence="4">NC_groundwater_717_Ag_S-0.2um_59_8</strain>
    </source>
</reference>
<evidence type="ECO:0000313" key="5">
    <source>
        <dbReference type="Proteomes" id="UP000741360"/>
    </source>
</evidence>
<protein>
    <submittedName>
        <fullName evidence="4">Adenylyltransferase/cytidyltransferase family protein</fullName>
    </submittedName>
</protein>
<name>A0A932GSU9_UNCTE</name>
<evidence type="ECO:0000256" key="1">
    <source>
        <dbReference type="ARBA" id="ARBA00022679"/>
    </source>
</evidence>
<keyword evidence="2 4" id="KW-0548">Nucleotidyltransferase</keyword>
<dbReference type="NCBIfam" id="TIGR00125">
    <property type="entry name" value="cyt_tran_rel"/>
    <property type="match status" value="1"/>
</dbReference>
<evidence type="ECO:0000313" key="4">
    <source>
        <dbReference type="EMBL" id="MBI3016370.1"/>
    </source>
</evidence>
<dbReference type="InterPro" id="IPR050385">
    <property type="entry name" value="Archaeal_FAD_synthase"/>
</dbReference>
<dbReference type="InterPro" id="IPR004821">
    <property type="entry name" value="Cyt_trans-like"/>
</dbReference>
<gene>
    <name evidence="4" type="ORF">HYY65_15195</name>
</gene>
<dbReference type="SUPFAM" id="SSF52374">
    <property type="entry name" value="Nucleotidylyl transferase"/>
    <property type="match status" value="1"/>
</dbReference>
<sequence>MGNTENGKLRTLAEMETIGAELKKNGKVLVFANGCFDLLHVGHVRYLKAARALGDALVVAVNSDRSARRLKGPGRPFTPQDERLEILAALECVDHLLLFDEATVAELLLRLKPHIHAKGADYTEETVPEREVVLSYGGRIAITGDLKTRSSSEIGSRLKLFLDAEENRVD</sequence>
<dbReference type="InterPro" id="IPR014729">
    <property type="entry name" value="Rossmann-like_a/b/a_fold"/>
</dbReference>
<proteinExistence type="predicted"/>
<accession>A0A932GSU9</accession>
<organism evidence="4 5">
    <name type="scientific">Tectimicrobiota bacterium</name>
    <dbReference type="NCBI Taxonomy" id="2528274"/>
    <lineage>
        <taxon>Bacteria</taxon>
        <taxon>Pseudomonadati</taxon>
        <taxon>Nitrospinota/Tectimicrobiota group</taxon>
        <taxon>Candidatus Tectimicrobiota</taxon>
    </lineage>
</organism>
<dbReference type="Proteomes" id="UP000741360">
    <property type="component" value="Unassembled WGS sequence"/>
</dbReference>
<dbReference type="Pfam" id="PF01467">
    <property type="entry name" value="CTP_transf_like"/>
    <property type="match status" value="1"/>
</dbReference>
<dbReference type="PANTHER" id="PTHR43793">
    <property type="entry name" value="FAD SYNTHASE"/>
    <property type="match status" value="1"/>
</dbReference>
<dbReference type="AlphaFoldDB" id="A0A932GSU9"/>